<comment type="caution">
    <text evidence="2">The sequence shown here is derived from an EMBL/GenBank/DDBJ whole genome shotgun (WGS) entry which is preliminary data.</text>
</comment>
<proteinExistence type="predicted"/>
<sequence>MLVTLDHVQLTAPAGCGPLMRTFYADLLGIREVAGPPVLAVRGGCWFTGEDGGGQLHLGIDTPYHPGTRAHPGLQVWDIDGLADRLRSHGAPVVWDDRLPGRRRFYSLDPVGNRLEFLGPAD</sequence>
<dbReference type="SUPFAM" id="SSF54593">
    <property type="entry name" value="Glyoxalase/Bleomycin resistance protein/Dihydroxybiphenyl dioxygenase"/>
    <property type="match status" value="1"/>
</dbReference>
<dbReference type="InterPro" id="IPR041581">
    <property type="entry name" value="Glyoxalase_6"/>
</dbReference>
<keyword evidence="3" id="KW-1185">Reference proteome</keyword>
<name>A0ABQ2VP30_9ACTN</name>
<dbReference type="Gene3D" id="3.10.180.10">
    <property type="entry name" value="2,3-Dihydroxybiphenyl 1,2-Dioxygenase, domain 1"/>
    <property type="match status" value="1"/>
</dbReference>
<dbReference type="PANTHER" id="PTHR39175">
    <property type="entry name" value="FAMILY PROTEIN, PUTATIVE (AFU_ORTHOLOGUE AFUA_3G15060)-RELATED"/>
    <property type="match status" value="1"/>
</dbReference>
<gene>
    <name evidence="2" type="ORF">GCM10010211_76320</name>
</gene>
<reference evidence="3" key="1">
    <citation type="journal article" date="2019" name="Int. J. Syst. Evol. Microbiol.">
        <title>The Global Catalogue of Microorganisms (GCM) 10K type strain sequencing project: providing services to taxonomists for standard genome sequencing and annotation.</title>
        <authorList>
            <consortium name="The Broad Institute Genomics Platform"/>
            <consortium name="The Broad Institute Genome Sequencing Center for Infectious Disease"/>
            <person name="Wu L."/>
            <person name="Ma J."/>
        </authorList>
    </citation>
    <scope>NUCLEOTIDE SEQUENCE [LARGE SCALE GENOMIC DNA]</scope>
    <source>
        <strain evidence="3">JCM 3399</strain>
    </source>
</reference>
<evidence type="ECO:0000313" key="2">
    <source>
        <dbReference type="EMBL" id="GGU97737.1"/>
    </source>
</evidence>
<evidence type="ECO:0000313" key="3">
    <source>
        <dbReference type="Proteomes" id="UP000654471"/>
    </source>
</evidence>
<feature type="domain" description="VOC" evidence="1">
    <location>
        <begin position="4"/>
        <end position="120"/>
    </location>
</feature>
<accession>A0ABQ2VP30</accession>
<dbReference type="RefSeq" id="WP_189307996.1">
    <property type="nucleotide sequence ID" value="NZ_BMRP01000056.1"/>
</dbReference>
<evidence type="ECO:0000259" key="1">
    <source>
        <dbReference type="PROSITE" id="PS51819"/>
    </source>
</evidence>
<protein>
    <submittedName>
        <fullName evidence="2">Glyoxalase</fullName>
    </submittedName>
</protein>
<dbReference type="InterPro" id="IPR029068">
    <property type="entry name" value="Glyas_Bleomycin-R_OHBP_Dase"/>
</dbReference>
<dbReference type="PANTHER" id="PTHR39175:SF1">
    <property type="entry name" value="FAMILY PROTEIN, PUTATIVE (AFU_ORTHOLOGUE AFUA_3G15060)-RELATED"/>
    <property type="match status" value="1"/>
</dbReference>
<dbReference type="EMBL" id="BMRP01000056">
    <property type="protein sequence ID" value="GGU97737.1"/>
    <property type="molecule type" value="Genomic_DNA"/>
</dbReference>
<dbReference type="PROSITE" id="PS51819">
    <property type="entry name" value="VOC"/>
    <property type="match status" value="1"/>
</dbReference>
<organism evidence="2 3">
    <name type="scientific">Streptomyces albospinus</name>
    <dbReference type="NCBI Taxonomy" id="285515"/>
    <lineage>
        <taxon>Bacteria</taxon>
        <taxon>Bacillati</taxon>
        <taxon>Actinomycetota</taxon>
        <taxon>Actinomycetes</taxon>
        <taxon>Kitasatosporales</taxon>
        <taxon>Streptomycetaceae</taxon>
        <taxon>Streptomyces</taxon>
    </lineage>
</organism>
<dbReference type="InterPro" id="IPR037523">
    <property type="entry name" value="VOC_core"/>
</dbReference>
<dbReference type="Pfam" id="PF18029">
    <property type="entry name" value="Glyoxalase_6"/>
    <property type="match status" value="1"/>
</dbReference>
<dbReference type="Proteomes" id="UP000654471">
    <property type="component" value="Unassembled WGS sequence"/>
</dbReference>